<name>A0A3P6A359_BRAOL</name>
<evidence type="ECO:0000313" key="1">
    <source>
        <dbReference type="EMBL" id="VDC86822.1"/>
    </source>
</evidence>
<reference evidence="1" key="1">
    <citation type="submission" date="2018-11" db="EMBL/GenBank/DDBJ databases">
        <authorList>
            <consortium name="Genoscope - CEA"/>
            <person name="William W."/>
        </authorList>
    </citation>
    <scope>NUCLEOTIDE SEQUENCE</scope>
</reference>
<accession>A0A3P6A359</accession>
<sequence>MTSLGEGVAFLSLLMNLMRESQNFRLRDCEYHFSPILIVTITMPTLSCSKEYPFLSTFTGRQHMLQR</sequence>
<protein>
    <submittedName>
        <fullName evidence="1">Uncharacterized protein</fullName>
    </submittedName>
</protein>
<gene>
    <name evidence="1" type="ORF">BOLC3T13538H</name>
</gene>
<proteinExistence type="predicted"/>
<organism evidence="1">
    <name type="scientific">Brassica oleracea</name>
    <name type="common">Wild cabbage</name>
    <dbReference type="NCBI Taxonomy" id="3712"/>
    <lineage>
        <taxon>Eukaryota</taxon>
        <taxon>Viridiplantae</taxon>
        <taxon>Streptophyta</taxon>
        <taxon>Embryophyta</taxon>
        <taxon>Tracheophyta</taxon>
        <taxon>Spermatophyta</taxon>
        <taxon>Magnoliopsida</taxon>
        <taxon>eudicotyledons</taxon>
        <taxon>Gunneridae</taxon>
        <taxon>Pentapetalae</taxon>
        <taxon>rosids</taxon>
        <taxon>malvids</taxon>
        <taxon>Brassicales</taxon>
        <taxon>Brassicaceae</taxon>
        <taxon>Brassiceae</taxon>
        <taxon>Brassica</taxon>
    </lineage>
</organism>
<dbReference type="AlphaFoldDB" id="A0A3P6A359"/>
<dbReference type="EMBL" id="LR031872">
    <property type="protein sequence ID" value="VDC86822.1"/>
    <property type="molecule type" value="Genomic_DNA"/>
</dbReference>